<feature type="transmembrane region" description="Helical" evidence="7">
    <location>
        <begin position="328"/>
        <end position="350"/>
    </location>
</feature>
<feature type="transmembrane region" description="Helical" evidence="7">
    <location>
        <begin position="12"/>
        <end position="35"/>
    </location>
</feature>
<reference evidence="9" key="1">
    <citation type="journal article" date="2019" name="Int. J. Syst. Evol. Microbiol.">
        <title>The Global Catalogue of Microorganisms (GCM) 10K type strain sequencing project: providing services to taxonomists for standard genome sequencing and annotation.</title>
        <authorList>
            <consortium name="The Broad Institute Genomics Platform"/>
            <consortium name="The Broad Institute Genome Sequencing Center for Infectious Disease"/>
            <person name="Wu L."/>
            <person name="Ma J."/>
        </authorList>
    </citation>
    <scope>NUCLEOTIDE SEQUENCE [LARGE SCALE GENOMIC DNA]</scope>
    <source>
        <strain evidence="9">CECT 7069</strain>
    </source>
</reference>
<dbReference type="RefSeq" id="WP_238226699.1">
    <property type="nucleotide sequence ID" value="NZ_BPQD01000020.1"/>
</dbReference>
<keyword evidence="4 7" id="KW-0812">Transmembrane</keyword>
<feature type="transmembrane region" description="Helical" evidence="7">
    <location>
        <begin position="179"/>
        <end position="198"/>
    </location>
</feature>
<keyword evidence="3" id="KW-1003">Cell membrane</keyword>
<dbReference type="PANTHER" id="PTHR30250">
    <property type="entry name" value="PST FAMILY PREDICTED COLANIC ACID TRANSPORTER"/>
    <property type="match status" value="1"/>
</dbReference>
<feature type="transmembrane region" description="Helical" evidence="7">
    <location>
        <begin position="291"/>
        <end position="308"/>
    </location>
</feature>
<evidence type="ECO:0000256" key="2">
    <source>
        <dbReference type="ARBA" id="ARBA00007430"/>
    </source>
</evidence>
<comment type="similarity">
    <text evidence="2">Belongs to the polysaccharide synthase family.</text>
</comment>
<evidence type="ECO:0000256" key="1">
    <source>
        <dbReference type="ARBA" id="ARBA00004651"/>
    </source>
</evidence>
<evidence type="ECO:0000256" key="7">
    <source>
        <dbReference type="SAM" id="Phobius"/>
    </source>
</evidence>
<feature type="transmembrane region" description="Helical" evidence="7">
    <location>
        <begin position="117"/>
        <end position="139"/>
    </location>
</feature>
<feature type="transmembrane region" description="Helical" evidence="7">
    <location>
        <begin position="47"/>
        <end position="73"/>
    </location>
</feature>
<dbReference type="Pfam" id="PF13440">
    <property type="entry name" value="Polysacc_synt_3"/>
    <property type="match status" value="1"/>
</dbReference>
<keyword evidence="9" id="KW-1185">Reference proteome</keyword>
<organism evidence="8 9">
    <name type="scientific">Methylobacterium adhaesivum</name>
    <dbReference type="NCBI Taxonomy" id="333297"/>
    <lineage>
        <taxon>Bacteria</taxon>
        <taxon>Pseudomonadati</taxon>
        <taxon>Pseudomonadota</taxon>
        <taxon>Alphaproteobacteria</taxon>
        <taxon>Hyphomicrobiales</taxon>
        <taxon>Methylobacteriaceae</taxon>
        <taxon>Methylobacterium</taxon>
    </lineage>
</organism>
<evidence type="ECO:0000313" key="8">
    <source>
        <dbReference type="EMBL" id="MDN3592255.1"/>
    </source>
</evidence>
<dbReference type="EMBL" id="JAUFPX010000017">
    <property type="protein sequence ID" value="MDN3592255.1"/>
    <property type="molecule type" value="Genomic_DNA"/>
</dbReference>
<protein>
    <submittedName>
        <fullName evidence="8">Oligosaccharide flippase family protein</fullName>
    </submittedName>
</protein>
<dbReference type="Proteomes" id="UP001224644">
    <property type="component" value="Unassembled WGS sequence"/>
</dbReference>
<feature type="transmembrane region" description="Helical" evidence="7">
    <location>
        <begin position="418"/>
        <end position="436"/>
    </location>
</feature>
<dbReference type="PANTHER" id="PTHR30250:SF10">
    <property type="entry name" value="LIPOPOLYSACCHARIDE BIOSYNTHESIS PROTEIN WZXC"/>
    <property type="match status" value="1"/>
</dbReference>
<accession>A0ABT8BKN7</accession>
<keyword evidence="5 7" id="KW-1133">Transmembrane helix</keyword>
<evidence type="ECO:0000256" key="6">
    <source>
        <dbReference type="ARBA" id="ARBA00023136"/>
    </source>
</evidence>
<comment type="caution">
    <text evidence="8">The sequence shown here is derived from an EMBL/GenBank/DDBJ whole genome shotgun (WGS) entry which is preliminary data.</text>
</comment>
<evidence type="ECO:0000256" key="5">
    <source>
        <dbReference type="ARBA" id="ARBA00022989"/>
    </source>
</evidence>
<feature type="transmembrane region" description="Helical" evidence="7">
    <location>
        <begin position="385"/>
        <end position="406"/>
    </location>
</feature>
<gene>
    <name evidence="8" type="ORF">QWZ12_16805</name>
</gene>
<name>A0ABT8BKN7_9HYPH</name>
<dbReference type="InterPro" id="IPR050833">
    <property type="entry name" value="Poly_Biosynth_Transport"/>
</dbReference>
<proteinExistence type="inferred from homology"/>
<evidence type="ECO:0000256" key="4">
    <source>
        <dbReference type="ARBA" id="ARBA00022692"/>
    </source>
</evidence>
<evidence type="ECO:0000313" key="9">
    <source>
        <dbReference type="Proteomes" id="UP001224644"/>
    </source>
</evidence>
<feature type="transmembrane region" description="Helical" evidence="7">
    <location>
        <begin position="357"/>
        <end position="379"/>
    </location>
</feature>
<evidence type="ECO:0000256" key="3">
    <source>
        <dbReference type="ARBA" id="ARBA00022475"/>
    </source>
</evidence>
<comment type="subcellular location">
    <subcellularLocation>
        <location evidence="1">Cell membrane</location>
        <topology evidence="1">Multi-pass membrane protein</topology>
    </subcellularLocation>
</comment>
<feature type="transmembrane region" description="Helical" evidence="7">
    <location>
        <begin position="151"/>
        <end position="173"/>
    </location>
</feature>
<keyword evidence="6 7" id="KW-0472">Membrane</keyword>
<sequence length="484" mass="50494">MKFRLPSDGRRLFVLNAAAGGVASLAKIGIQLALLPIMARLLGPEEYGLYALALPTVAFFTVLADGGIGLSLARERETSTLVWSTAFWLLLGSCSVIAVIVTGLGFVLGMVSDQPRLPGIVALLSVSFLLMAISALPAARLVRRGNLVLHSAGDISSTVVGAGVAILLALQGAGAWSLAAQYVVGFVVRAVIFNVAAFERPTLAFDFSAIWPHVSTGGSVIGSRLAEFVGRAMENLLYGQAFGPAALGAYTLANQIPRFLCEAAGNPIWGALYAHALREEPRHVQPVHARLTHLLALVLFPAAALLTASAPQVFSIAFGPKWVASTGLIQILLPFYALNAVAGQCGAVLLANGRGGAMFWTLSGLSAGRLLAVLAGPWIGVHAVALGVGAANVAYAIAMFTTLGLTTGYSPKALLRSLAVPILASAVSSWVYLQVIDENAVTIVRTTLSLMAGFGAYLVVLVILEHRELLAVVSTLRRLATRGA</sequence>
<feature type="transmembrane region" description="Helical" evidence="7">
    <location>
        <begin position="85"/>
        <end position="111"/>
    </location>
</feature>
<feature type="transmembrane region" description="Helical" evidence="7">
    <location>
        <begin position="442"/>
        <end position="464"/>
    </location>
</feature>